<accession>A0ACB0Z549</accession>
<name>A0ACB0Z549_MELEN</name>
<keyword evidence="2" id="KW-1185">Reference proteome</keyword>
<protein>
    <submittedName>
        <fullName evidence="1">Uncharacterized protein</fullName>
    </submittedName>
</protein>
<sequence length="360" mass="40710">MHYEPYYDSGNFGDKECCFCGALLLNTEVNEAFRQKYKKITSSFCCKCGLVTLPPYSPHPQLLKDLSNGDSQDSLEFLQHQNIYNSLLAFASVYVGHRESNLDGGICFLLNGEFVRKLSSITPGNNGPSFSQLYILDANTAFENRVNNVSYGGDRVDQETLRNLDTLLRQTHPLATIYKNFHTQYLDKLHSDGLDSVKFYRLVLLEERAAPVNVRDPSDHPRQVNLPTEETLFSICTEADELPQVKGIFITDLEGHLFTFAPNHPLTDTLCYPILFPCGDDGYHAKIPLNKNNLNTINDASSDDDVENSDKKNISVRAYIKYRLALRRNEDYHNIWNAGGGLSQKLVRYGFACYISSRCS</sequence>
<proteinExistence type="predicted"/>
<evidence type="ECO:0000313" key="2">
    <source>
        <dbReference type="Proteomes" id="UP001497535"/>
    </source>
</evidence>
<reference evidence="1" key="1">
    <citation type="submission" date="2023-11" db="EMBL/GenBank/DDBJ databases">
        <authorList>
            <person name="Poullet M."/>
        </authorList>
    </citation>
    <scope>NUCLEOTIDE SEQUENCE</scope>
    <source>
        <strain evidence="1">E1834</strain>
    </source>
</reference>
<organism evidence="1 2">
    <name type="scientific">Meloidogyne enterolobii</name>
    <name type="common">Root-knot nematode worm</name>
    <name type="synonym">Meloidogyne mayaguensis</name>
    <dbReference type="NCBI Taxonomy" id="390850"/>
    <lineage>
        <taxon>Eukaryota</taxon>
        <taxon>Metazoa</taxon>
        <taxon>Ecdysozoa</taxon>
        <taxon>Nematoda</taxon>
        <taxon>Chromadorea</taxon>
        <taxon>Rhabditida</taxon>
        <taxon>Tylenchina</taxon>
        <taxon>Tylenchomorpha</taxon>
        <taxon>Tylenchoidea</taxon>
        <taxon>Meloidogynidae</taxon>
        <taxon>Meloidogyninae</taxon>
        <taxon>Meloidogyne</taxon>
    </lineage>
</organism>
<gene>
    <name evidence="1" type="ORF">MENTE1834_LOCUS20808</name>
</gene>
<comment type="caution">
    <text evidence="1">The sequence shown here is derived from an EMBL/GenBank/DDBJ whole genome shotgun (WGS) entry which is preliminary data.</text>
</comment>
<dbReference type="EMBL" id="CAVMJV010000025">
    <property type="protein sequence ID" value="CAK5074106.1"/>
    <property type="molecule type" value="Genomic_DNA"/>
</dbReference>
<evidence type="ECO:0000313" key="1">
    <source>
        <dbReference type="EMBL" id="CAK5074106.1"/>
    </source>
</evidence>
<dbReference type="Proteomes" id="UP001497535">
    <property type="component" value="Unassembled WGS sequence"/>
</dbReference>